<sequence>MDPESPLTVSSPTDVEPKQKENELGSRERTNYRWLLRN</sequence>
<evidence type="ECO:0000313" key="3">
    <source>
        <dbReference type="Proteomes" id="UP000187203"/>
    </source>
</evidence>
<accession>A0A1R3JXX9</accession>
<reference evidence="3" key="1">
    <citation type="submission" date="2013-09" db="EMBL/GenBank/DDBJ databases">
        <title>Corchorus olitorius genome sequencing.</title>
        <authorList>
            <person name="Alam M."/>
            <person name="Haque M.S."/>
            <person name="Islam M.S."/>
            <person name="Emdad E.M."/>
            <person name="Islam M.M."/>
            <person name="Ahmed B."/>
            <person name="Halim A."/>
            <person name="Hossen Q.M.M."/>
            <person name="Hossain M.Z."/>
            <person name="Ahmed R."/>
            <person name="Khan M.M."/>
            <person name="Islam R."/>
            <person name="Rashid M.M."/>
            <person name="Khan S.A."/>
            <person name="Rahman M.S."/>
            <person name="Alam M."/>
            <person name="Yahiya A.S."/>
            <person name="Khan M.S."/>
            <person name="Azam M.S."/>
            <person name="Haque T."/>
            <person name="Lashkar M.Z.H."/>
            <person name="Akhand A.I."/>
            <person name="Morshed G."/>
            <person name="Roy S."/>
            <person name="Uddin K.S."/>
            <person name="Rabeya T."/>
            <person name="Hossain A.S."/>
            <person name="Chowdhury A."/>
            <person name="Snigdha A.R."/>
            <person name="Mortoza M.S."/>
            <person name="Matin S.A."/>
            <person name="Hoque S.M.E."/>
            <person name="Islam M.K."/>
            <person name="Roy D.K."/>
            <person name="Haider R."/>
            <person name="Moosa M.M."/>
            <person name="Elias S.M."/>
            <person name="Hasan A.M."/>
            <person name="Jahan S."/>
            <person name="Shafiuddin M."/>
            <person name="Mahmood N."/>
            <person name="Shommy N.S."/>
        </authorList>
    </citation>
    <scope>NUCLEOTIDE SEQUENCE [LARGE SCALE GENOMIC DNA]</scope>
    <source>
        <strain evidence="3">cv. O-4</strain>
    </source>
</reference>
<feature type="compositionally biased region" description="Basic and acidic residues" evidence="1">
    <location>
        <begin position="15"/>
        <end position="31"/>
    </location>
</feature>
<evidence type="ECO:0000256" key="1">
    <source>
        <dbReference type="SAM" id="MobiDB-lite"/>
    </source>
</evidence>
<dbReference type="AlphaFoldDB" id="A0A1R3JXX9"/>
<gene>
    <name evidence="2" type="ORF">COLO4_13168</name>
</gene>
<dbReference type="Proteomes" id="UP000187203">
    <property type="component" value="Unassembled WGS sequence"/>
</dbReference>
<comment type="caution">
    <text evidence="2">The sequence shown here is derived from an EMBL/GenBank/DDBJ whole genome shotgun (WGS) entry which is preliminary data.</text>
</comment>
<keyword evidence="3" id="KW-1185">Reference proteome</keyword>
<proteinExistence type="predicted"/>
<feature type="region of interest" description="Disordered" evidence="1">
    <location>
        <begin position="1"/>
        <end position="38"/>
    </location>
</feature>
<name>A0A1R3JXX9_9ROSI</name>
<evidence type="ECO:0000313" key="2">
    <source>
        <dbReference type="EMBL" id="OMO99664.1"/>
    </source>
</evidence>
<dbReference type="EMBL" id="AWUE01015087">
    <property type="protein sequence ID" value="OMO99664.1"/>
    <property type="molecule type" value="Genomic_DNA"/>
</dbReference>
<organism evidence="2 3">
    <name type="scientific">Corchorus olitorius</name>
    <dbReference type="NCBI Taxonomy" id="93759"/>
    <lineage>
        <taxon>Eukaryota</taxon>
        <taxon>Viridiplantae</taxon>
        <taxon>Streptophyta</taxon>
        <taxon>Embryophyta</taxon>
        <taxon>Tracheophyta</taxon>
        <taxon>Spermatophyta</taxon>
        <taxon>Magnoliopsida</taxon>
        <taxon>eudicotyledons</taxon>
        <taxon>Gunneridae</taxon>
        <taxon>Pentapetalae</taxon>
        <taxon>rosids</taxon>
        <taxon>malvids</taxon>
        <taxon>Malvales</taxon>
        <taxon>Malvaceae</taxon>
        <taxon>Grewioideae</taxon>
        <taxon>Apeibeae</taxon>
        <taxon>Corchorus</taxon>
    </lineage>
</organism>
<protein>
    <submittedName>
        <fullName evidence="2">Uncharacterized protein</fullName>
    </submittedName>
</protein>